<dbReference type="Gene3D" id="2.60.40.1890">
    <property type="entry name" value="PCu(A)C copper chaperone"/>
    <property type="match status" value="1"/>
</dbReference>
<evidence type="ECO:0000256" key="1">
    <source>
        <dbReference type="SAM" id="SignalP"/>
    </source>
</evidence>
<proteinExistence type="predicted"/>
<organism evidence="2 3">
    <name type="scientific">Neisseria zalophi</name>
    <dbReference type="NCBI Taxonomy" id="640030"/>
    <lineage>
        <taxon>Bacteria</taxon>
        <taxon>Pseudomonadati</taxon>
        <taxon>Pseudomonadota</taxon>
        <taxon>Betaproteobacteria</taxon>
        <taxon>Neisseriales</taxon>
        <taxon>Neisseriaceae</taxon>
        <taxon>Neisseria</taxon>
    </lineage>
</organism>
<feature type="signal peptide" evidence="1">
    <location>
        <begin position="1"/>
        <end position="19"/>
    </location>
</feature>
<keyword evidence="3" id="KW-1185">Reference proteome</keyword>
<evidence type="ECO:0000313" key="2">
    <source>
        <dbReference type="EMBL" id="QEY25949.1"/>
    </source>
</evidence>
<dbReference type="InterPro" id="IPR036182">
    <property type="entry name" value="PCuAC_sf"/>
</dbReference>
<dbReference type="SUPFAM" id="SSF110087">
    <property type="entry name" value="DR1885-like metal-binding protein"/>
    <property type="match status" value="1"/>
</dbReference>
<dbReference type="PANTHER" id="PTHR36302">
    <property type="entry name" value="BLR7088 PROTEIN"/>
    <property type="match status" value="1"/>
</dbReference>
<accession>A0A5J6PTG9</accession>
<feature type="chain" id="PRO_5023848335" evidence="1">
    <location>
        <begin position="20"/>
        <end position="143"/>
    </location>
</feature>
<dbReference type="RefSeq" id="WP_151050778.1">
    <property type="nucleotide sequence ID" value="NZ_CP031700.1"/>
</dbReference>
<dbReference type="Proteomes" id="UP000325713">
    <property type="component" value="Chromosome"/>
</dbReference>
<dbReference type="KEGG" id="nzl:D0T92_04965"/>
<name>A0A5J6PTG9_9NEIS</name>
<dbReference type="PANTHER" id="PTHR36302:SF1">
    <property type="entry name" value="COPPER CHAPERONE PCU(A)C"/>
    <property type="match status" value="1"/>
</dbReference>
<dbReference type="OrthoDB" id="9796962at2"/>
<sequence length="143" mass="15262">MKKWLGACVLAGFCQVAAAAGMDIDDAWARATVAGMSMGGAFMEITNETGSDDVLVGASSPVAEKVELHTHINDNGVMRMREVQGGVALPRNKEVELKPGSYHIMFMGLKAPLKAGETFPLTLRFKKAQPQTVQVEVKAAASR</sequence>
<protein>
    <submittedName>
        <fullName evidence="2">Copper chaperone PCu(A)C</fullName>
    </submittedName>
</protein>
<keyword evidence="1" id="KW-0732">Signal</keyword>
<dbReference type="Pfam" id="PF04314">
    <property type="entry name" value="PCuAC"/>
    <property type="match status" value="1"/>
</dbReference>
<evidence type="ECO:0000313" key="3">
    <source>
        <dbReference type="Proteomes" id="UP000325713"/>
    </source>
</evidence>
<dbReference type="InterPro" id="IPR007410">
    <property type="entry name" value="LpqE-like"/>
</dbReference>
<dbReference type="AlphaFoldDB" id="A0A5J6PTG9"/>
<dbReference type="InterPro" id="IPR058248">
    <property type="entry name" value="Lxx211020-like"/>
</dbReference>
<reference evidence="2 3" key="1">
    <citation type="submission" date="2018-08" db="EMBL/GenBank/DDBJ databases">
        <title>Neisseria zalophi ATCC BAA-2455 complete genome.</title>
        <authorList>
            <person name="Veseli I.A."/>
            <person name="Buttler R."/>
            <person name="Mascarenhas dos Santos A.C."/>
            <person name="Pombert J.-F."/>
        </authorList>
    </citation>
    <scope>NUCLEOTIDE SEQUENCE [LARGE SCALE GENOMIC DNA]</scope>
    <source>
        <strain evidence="2 3">ATCC BAA-2455</strain>
    </source>
</reference>
<dbReference type="EMBL" id="CP031700">
    <property type="protein sequence ID" value="QEY25949.1"/>
    <property type="molecule type" value="Genomic_DNA"/>
</dbReference>
<gene>
    <name evidence="2" type="ORF">D0T92_04965</name>
</gene>